<sequence length="153" mass="17120">MIDVASGGALMDKTPATARHLISNMASNIQQFGIRGVGQPWMVNKVGVVDNLRLENQLTELTSLIRQLAIRQHQPSIVARGRVKGLMRLNDSDLPRMHLEVKMVTDRQIRNTKHTIPTTTTIENVISRQLTISRRPDEAISNKQSGVPTKHEL</sequence>
<proteinExistence type="predicted"/>
<dbReference type="AlphaFoldDB" id="A0A371HQG8"/>
<protein>
    <submittedName>
        <fullName evidence="1">Uncharacterized protein</fullName>
    </submittedName>
</protein>
<dbReference type="OrthoDB" id="999762at2759"/>
<name>A0A371HQG8_MUCPR</name>
<keyword evidence="2" id="KW-1185">Reference proteome</keyword>
<gene>
    <name evidence="1" type="ORF">CR513_11159</name>
</gene>
<reference evidence="1" key="1">
    <citation type="submission" date="2018-05" db="EMBL/GenBank/DDBJ databases">
        <title>Draft genome of Mucuna pruriens seed.</title>
        <authorList>
            <person name="Nnadi N.E."/>
            <person name="Vos R."/>
            <person name="Hasami M.H."/>
            <person name="Devisetty U.K."/>
            <person name="Aguiy J.C."/>
        </authorList>
    </citation>
    <scope>NUCLEOTIDE SEQUENCE [LARGE SCALE GENOMIC DNA]</scope>
    <source>
        <strain evidence="1">JCA_2017</strain>
    </source>
</reference>
<organism evidence="1 2">
    <name type="scientific">Mucuna pruriens</name>
    <name type="common">Velvet bean</name>
    <name type="synonym">Dolichos pruriens</name>
    <dbReference type="NCBI Taxonomy" id="157652"/>
    <lineage>
        <taxon>Eukaryota</taxon>
        <taxon>Viridiplantae</taxon>
        <taxon>Streptophyta</taxon>
        <taxon>Embryophyta</taxon>
        <taxon>Tracheophyta</taxon>
        <taxon>Spermatophyta</taxon>
        <taxon>Magnoliopsida</taxon>
        <taxon>eudicotyledons</taxon>
        <taxon>Gunneridae</taxon>
        <taxon>Pentapetalae</taxon>
        <taxon>rosids</taxon>
        <taxon>fabids</taxon>
        <taxon>Fabales</taxon>
        <taxon>Fabaceae</taxon>
        <taxon>Papilionoideae</taxon>
        <taxon>50 kb inversion clade</taxon>
        <taxon>NPAAA clade</taxon>
        <taxon>indigoferoid/millettioid clade</taxon>
        <taxon>Phaseoleae</taxon>
        <taxon>Mucuna</taxon>
    </lineage>
</organism>
<evidence type="ECO:0000313" key="2">
    <source>
        <dbReference type="Proteomes" id="UP000257109"/>
    </source>
</evidence>
<dbReference type="Proteomes" id="UP000257109">
    <property type="component" value="Unassembled WGS sequence"/>
</dbReference>
<accession>A0A371HQG8</accession>
<comment type="caution">
    <text evidence="1">The sequence shown here is derived from an EMBL/GenBank/DDBJ whole genome shotgun (WGS) entry which is preliminary data.</text>
</comment>
<feature type="non-terminal residue" evidence="1">
    <location>
        <position position="1"/>
    </location>
</feature>
<dbReference type="EMBL" id="QJKJ01001956">
    <property type="protein sequence ID" value="RDY05039.1"/>
    <property type="molecule type" value="Genomic_DNA"/>
</dbReference>
<evidence type="ECO:0000313" key="1">
    <source>
        <dbReference type="EMBL" id="RDY05039.1"/>
    </source>
</evidence>